<dbReference type="AlphaFoldDB" id="A0A1B2I247"/>
<dbReference type="KEGG" id="cpor:BED41_02345"/>
<sequence>MDGVTEIMKKFAIALAALLICSPAFAGTIKLSSTIGPVDAGIIPLLAETYKAKTGTDFVIEKAGTGATLNKAKSGNFDMVVVHARALEEQFIAEGYGQNRRDFMYNDFIILGPQEDPAGIKGMKSAAEALKKIAAAKAPFISRGDMSGTHVAEMNVWKAAGIAPDGEKDEWYTVFSLGKLGNGPTTDFTNRRGAYTIMDRATYLTKKKGLKIIPLVEGDPILLNFIAAIEVNPKRFPQVNNADVVKFVDWVCGDEAQTIIKDFKVKQYGEPLFFPNSDEWNKKRGK</sequence>
<feature type="chain" id="PRO_5008538864" evidence="1">
    <location>
        <begin position="27"/>
        <end position="286"/>
    </location>
</feature>
<keyword evidence="4" id="KW-1185">Reference proteome</keyword>
<dbReference type="PANTHER" id="PTHR37945">
    <property type="entry name" value="EXTRACELLULAR TUNGSTATE BINDING PROTEIN"/>
    <property type="match status" value="1"/>
</dbReference>
<dbReference type="Gene3D" id="3.40.190.10">
    <property type="entry name" value="Periplasmic binding protein-like II"/>
    <property type="match status" value="2"/>
</dbReference>
<dbReference type="OrthoDB" id="186379at2"/>
<dbReference type="InterPro" id="IPR052738">
    <property type="entry name" value="ABC-Tungstate_binding"/>
</dbReference>
<feature type="domain" description="PBP" evidence="2">
    <location>
        <begin position="40"/>
        <end position="255"/>
    </location>
</feature>
<name>A0A1B2I247_9BACT</name>
<reference evidence="3" key="1">
    <citation type="submission" date="2016-08" db="EMBL/GenBank/DDBJ databases">
        <title>Complete genome of Cloacibacillus porcorum.</title>
        <authorList>
            <person name="Looft T."/>
            <person name="Bayles D.O."/>
            <person name="Alt D.P."/>
        </authorList>
    </citation>
    <scope>NUCLEOTIDE SEQUENCE [LARGE SCALE GENOMIC DNA]</scope>
    <source>
        <strain evidence="3">CL-84</strain>
    </source>
</reference>
<evidence type="ECO:0000313" key="4">
    <source>
        <dbReference type="Proteomes" id="UP000093044"/>
    </source>
</evidence>
<feature type="signal peptide" evidence="1">
    <location>
        <begin position="1"/>
        <end position="26"/>
    </location>
</feature>
<proteinExistence type="predicted"/>
<keyword evidence="1" id="KW-0732">Signal</keyword>
<dbReference type="EMBL" id="CP016757">
    <property type="protein sequence ID" value="ANZ44033.1"/>
    <property type="molecule type" value="Genomic_DNA"/>
</dbReference>
<evidence type="ECO:0000256" key="1">
    <source>
        <dbReference type="SAM" id="SignalP"/>
    </source>
</evidence>
<accession>A0A1B2I247</accession>
<dbReference type="STRING" id="1197717.BED41_02345"/>
<dbReference type="PANTHER" id="PTHR37945:SF1">
    <property type="entry name" value="EXTRACELLULAR TUNGSTATE BINDING PROTEIN"/>
    <property type="match status" value="1"/>
</dbReference>
<evidence type="ECO:0000313" key="3">
    <source>
        <dbReference type="EMBL" id="ANZ44033.1"/>
    </source>
</evidence>
<dbReference type="Proteomes" id="UP000093044">
    <property type="component" value="Chromosome"/>
</dbReference>
<organism evidence="3 4">
    <name type="scientific">Cloacibacillus porcorum</name>
    <dbReference type="NCBI Taxonomy" id="1197717"/>
    <lineage>
        <taxon>Bacteria</taxon>
        <taxon>Thermotogati</taxon>
        <taxon>Synergistota</taxon>
        <taxon>Synergistia</taxon>
        <taxon>Synergistales</taxon>
        <taxon>Synergistaceae</taxon>
        <taxon>Cloacibacillus</taxon>
    </lineage>
</organism>
<dbReference type="InterPro" id="IPR024370">
    <property type="entry name" value="PBP_domain"/>
</dbReference>
<gene>
    <name evidence="3" type="ORF">BED41_02345</name>
</gene>
<dbReference type="Pfam" id="PF12849">
    <property type="entry name" value="PBP_like_2"/>
    <property type="match status" value="1"/>
</dbReference>
<protein>
    <submittedName>
        <fullName evidence="3">Tungsten ABC transporter permease</fullName>
    </submittedName>
</protein>
<evidence type="ECO:0000259" key="2">
    <source>
        <dbReference type="Pfam" id="PF12849"/>
    </source>
</evidence>
<dbReference type="SUPFAM" id="SSF53850">
    <property type="entry name" value="Periplasmic binding protein-like II"/>
    <property type="match status" value="1"/>
</dbReference>